<organism evidence="1 2">
    <name type="scientific">Rarobacter incanus</name>
    <dbReference type="NCBI Taxonomy" id="153494"/>
    <lineage>
        <taxon>Bacteria</taxon>
        <taxon>Bacillati</taxon>
        <taxon>Actinomycetota</taxon>
        <taxon>Actinomycetes</taxon>
        <taxon>Micrococcales</taxon>
        <taxon>Rarobacteraceae</taxon>
        <taxon>Rarobacter</taxon>
    </lineage>
</organism>
<sequence length="293" mass="30648">MTAACANAGFDLTASVSSHLKEMVPALGCGLSPDDPNTCNPPALSWDKDVVDALCAGGISRRRTGDDPLHACEPLGSDRSACCLEPTPLAWASERIWSSPTAMAYVESLSPQLSAVARCALRDGVGSAFADAVEVAGPEGQSPSRARPAHFMPRAPSASALAFAMGRAWGPTSQIATASGVLAGRAEATPPQGETVRADAEEFARQVQGTAYFARCLITDSVRDAATLMLLFYQHDGSWVTMTKSAPYEIALATDFDGPVESRSPEPMMLSIHPACDPAQALAHAAAIVIEEM</sequence>
<accession>A0A542SRR0</accession>
<protein>
    <submittedName>
        <fullName evidence="1">Uncharacterized protein</fullName>
    </submittedName>
</protein>
<reference evidence="1 2" key="1">
    <citation type="submission" date="2019-06" db="EMBL/GenBank/DDBJ databases">
        <title>Sequencing the genomes of 1000 actinobacteria strains.</title>
        <authorList>
            <person name="Klenk H.-P."/>
        </authorList>
    </citation>
    <scope>NUCLEOTIDE SEQUENCE [LARGE SCALE GENOMIC DNA]</scope>
    <source>
        <strain evidence="1 2">DSM 10596</strain>
    </source>
</reference>
<evidence type="ECO:0000313" key="2">
    <source>
        <dbReference type="Proteomes" id="UP000316181"/>
    </source>
</evidence>
<name>A0A542SRR0_9MICO</name>
<dbReference type="EMBL" id="VFNV01000001">
    <property type="protein sequence ID" value="TQK77268.1"/>
    <property type="molecule type" value="Genomic_DNA"/>
</dbReference>
<evidence type="ECO:0000313" key="1">
    <source>
        <dbReference type="EMBL" id="TQK77268.1"/>
    </source>
</evidence>
<proteinExistence type="predicted"/>
<dbReference type="AlphaFoldDB" id="A0A542SRR0"/>
<keyword evidence="2" id="KW-1185">Reference proteome</keyword>
<comment type="caution">
    <text evidence="1">The sequence shown here is derived from an EMBL/GenBank/DDBJ whole genome shotgun (WGS) entry which is preliminary data.</text>
</comment>
<dbReference type="Proteomes" id="UP000316181">
    <property type="component" value="Unassembled WGS sequence"/>
</dbReference>
<gene>
    <name evidence="1" type="ORF">FB389_1987</name>
</gene>